<dbReference type="SMART" id="SM00368">
    <property type="entry name" value="LRR_RI"/>
    <property type="match status" value="7"/>
</dbReference>
<dbReference type="Pfam" id="PF13516">
    <property type="entry name" value="LRR_6"/>
    <property type="match status" value="3"/>
</dbReference>
<feature type="region of interest" description="Disordered" evidence="5">
    <location>
        <begin position="973"/>
        <end position="998"/>
    </location>
</feature>
<dbReference type="SUPFAM" id="SSF52047">
    <property type="entry name" value="RNI-like"/>
    <property type="match status" value="1"/>
</dbReference>
<evidence type="ECO:0000256" key="5">
    <source>
        <dbReference type="SAM" id="MobiDB-lite"/>
    </source>
</evidence>
<feature type="region of interest" description="Disordered" evidence="5">
    <location>
        <begin position="1"/>
        <end position="75"/>
    </location>
</feature>
<feature type="coiled-coil region" evidence="4">
    <location>
        <begin position="462"/>
        <end position="508"/>
    </location>
</feature>
<dbReference type="InterPro" id="IPR001611">
    <property type="entry name" value="Leu-rich_rpt"/>
</dbReference>
<dbReference type="CDD" id="cd00116">
    <property type="entry name" value="LRR_RI"/>
    <property type="match status" value="1"/>
</dbReference>
<keyword evidence="7" id="KW-1185">Reference proteome</keyword>
<feature type="region of interest" description="Disordered" evidence="5">
    <location>
        <begin position="1118"/>
        <end position="1156"/>
    </location>
</feature>
<dbReference type="InterPro" id="IPR032675">
    <property type="entry name" value="LRR_dom_sf"/>
</dbReference>
<organism evidence="6 7">
    <name type="scientific">Littorina saxatilis</name>
    <dbReference type="NCBI Taxonomy" id="31220"/>
    <lineage>
        <taxon>Eukaryota</taxon>
        <taxon>Metazoa</taxon>
        <taxon>Spiralia</taxon>
        <taxon>Lophotrochozoa</taxon>
        <taxon>Mollusca</taxon>
        <taxon>Gastropoda</taxon>
        <taxon>Caenogastropoda</taxon>
        <taxon>Littorinimorpha</taxon>
        <taxon>Littorinoidea</taxon>
        <taxon>Littorinidae</taxon>
        <taxon>Littorina</taxon>
    </lineage>
</organism>
<dbReference type="Gene3D" id="3.80.10.10">
    <property type="entry name" value="Ribonuclease Inhibitor"/>
    <property type="match status" value="1"/>
</dbReference>
<reference evidence="6 7" key="1">
    <citation type="submission" date="2024-02" db="EMBL/GenBank/DDBJ databases">
        <title>Chromosome-scale genome assembly of the rough periwinkle Littorina saxatilis.</title>
        <authorList>
            <person name="De Jode A."/>
            <person name="Faria R."/>
            <person name="Formenti G."/>
            <person name="Sims Y."/>
            <person name="Smith T.P."/>
            <person name="Tracey A."/>
            <person name="Wood J.M.D."/>
            <person name="Zagrodzka Z.B."/>
            <person name="Johannesson K."/>
            <person name="Butlin R.K."/>
            <person name="Leder E.H."/>
        </authorList>
    </citation>
    <scope>NUCLEOTIDE SEQUENCE [LARGE SCALE GENOMIC DNA]</scope>
    <source>
        <strain evidence="6">Snail1</strain>
        <tissue evidence="6">Muscle</tissue>
    </source>
</reference>
<feature type="compositionally biased region" description="Basic and acidic residues" evidence="5">
    <location>
        <begin position="1083"/>
        <end position="1096"/>
    </location>
</feature>
<dbReference type="EMBL" id="JBAMIC010000008">
    <property type="protein sequence ID" value="KAK7103840.1"/>
    <property type="molecule type" value="Genomic_DNA"/>
</dbReference>
<evidence type="ECO:0000256" key="4">
    <source>
        <dbReference type="SAM" id="Coils"/>
    </source>
</evidence>
<protein>
    <submittedName>
        <fullName evidence="6">Uncharacterized protein</fullName>
    </submittedName>
</protein>
<name>A0AAN9BIL2_9CAEN</name>
<evidence type="ECO:0000256" key="1">
    <source>
        <dbReference type="ARBA" id="ARBA00022614"/>
    </source>
</evidence>
<dbReference type="InterPro" id="IPR051279">
    <property type="entry name" value="PP1-Reg/Actin-Interact_Protein"/>
</dbReference>
<proteinExistence type="inferred from homology"/>
<evidence type="ECO:0000256" key="2">
    <source>
        <dbReference type="ARBA" id="ARBA00022737"/>
    </source>
</evidence>
<keyword evidence="2" id="KW-0677">Repeat</keyword>
<dbReference type="PANTHER" id="PTHR24112:SF9">
    <property type="entry name" value="PROTEIN PHOSPHATASE 1 REGULATORY SUBUNIT 37"/>
    <property type="match status" value="1"/>
</dbReference>
<keyword evidence="4" id="KW-0175">Coiled coil</keyword>
<gene>
    <name evidence="6" type="ORF">V1264_018657</name>
</gene>
<feature type="compositionally biased region" description="Polar residues" evidence="5">
    <location>
        <begin position="17"/>
        <end position="29"/>
    </location>
</feature>
<dbReference type="PANTHER" id="PTHR24112">
    <property type="entry name" value="LEUCINE-RICH REPEAT, ISOFORM F-RELATED"/>
    <property type="match status" value="1"/>
</dbReference>
<feature type="compositionally biased region" description="Polar residues" evidence="5">
    <location>
        <begin position="765"/>
        <end position="774"/>
    </location>
</feature>
<feature type="compositionally biased region" description="Basic and acidic residues" evidence="5">
    <location>
        <begin position="1133"/>
        <end position="1145"/>
    </location>
</feature>
<comment type="caution">
    <text evidence="6">The sequence shown here is derived from an EMBL/GenBank/DDBJ whole genome shotgun (WGS) entry which is preliminary data.</text>
</comment>
<dbReference type="Proteomes" id="UP001374579">
    <property type="component" value="Unassembled WGS sequence"/>
</dbReference>
<feature type="region of interest" description="Disordered" evidence="5">
    <location>
        <begin position="609"/>
        <end position="641"/>
    </location>
</feature>
<comment type="similarity">
    <text evidence="3">Belongs to the PPP1R37 family.</text>
</comment>
<sequence length="1156" mass="124777">MSDTEVQASKPAGDGQRTVTENGFCNGQEVNKAKDPADGGGSLPQKPDQDSNSDKNVAQPDEQLQSHRTVRRGISFPPESYVSGYCDPPDPWKGAPRWTPYDIISAYKRSCEKHATKPLNKVIQQVEGFSCNGKREEKLVLKNEKLDIKQCETFEEILRRVQFKNIDLESCHLDDESAVAWFDMIEFYESAVHFNISFNKNISVRGWQACSRLIRRTPCLTSLDLRNCDMNDRSIPIFGRALKLGSHITVLHMENMYLSGRSLIILVAALKMNEILQELFLADNRLMPSDGIQLGNLLKYNHSLALLDLRNNHLQDVGVGHVCDGLYEQNLDKGLRTLVLWNNQITYQSMAALSKALGSTKCLETLNLGHNNVTNEGIHILKEGLLKSKSLMRLGLQSTRLTCEGAVALAEYIADSSHLLRLDLRENDIKTAGLMAVSLALKVNESVTRVDLDKETKKESGMKDYADQQRRLQQEIKGFLERNQQGILEREEEERRQMEERAQVEMTARASVQSIITSAQEAVQAHPEMLYSVTDSPEPGQKRRPSLLLDAQHLTPQESLESPHCADVHIFPVQAGETQTGIPEVSLSSPPQSLDLPNPLTSQAAIASTASTSEASLSLPRPNPRTSSLRSPPPELLLSPQYYPKPTARKIFSVSRVYELSPASPTVSKTGVLDTGATGVSHTPAMRLSAGAGRLAVGGGPSPISPTLLCQDLSTKTVNVFLQQIVSDSTLPAEAQGKLEEQHEMDQVCTADDPMEGFGEGEGQETLTRKNVSQKGDGMVAQEGVEEGGGCGDLDPLGVMQTPTSPAGGEVLSSVGCDSANLTSVDSSLGGGEPVSSGASESRSLGEEVVVGQNECGKNGGKEMPADSSDTVSAEAGIDTQNIPAVEEDCYSDDDLFAASSSVVPQQNPSVPERLEAAANDLEAEVGRMENQSHPSTDDREKVEVAAVLAVTDEPGELENTVTSAADLKSFLADPEPSFTDLQSSGKSNGHPAPAHQVPEESPLFKTMEFTHFDINEEDLSLFGAGCVKPASTPVPSPSPSSLSSHTVGQGGGESKKGAWRENSPGLGDTWLAVDASSLGGQEKGEQKVREGEKQPDFFTSLSMNGLTQELASALNSIDGADCVGESNTEDQSPDRNSDTDKQLGNEDSAESQSTA</sequence>
<evidence type="ECO:0000313" key="6">
    <source>
        <dbReference type="EMBL" id="KAK7103840.1"/>
    </source>
</evidence>
<evidence type="ECO:0000313" key="7">
    <source>
        <dbReference type="Proteomes" id="UP001374579"/>
    </source>
</evidence>
<accession>A0AAN9BIL2</accession>
<dbReference type="AlphaFoldDB" id="A0AAN9BIL2"/>
<keyword evidence="1" id="KW-0433">Leucine-rich repeat</keyword>
<feature type="region of interest" description="Disordered" evidence="5">
    <location>
        <begin position="755"/>
        <end position="883"/>
    </location>
</feature>
<evidence type="ECO:0000256" key="3">
    <source>
        <dbReference type="ARBA" id="ARBA00038315"/>
    </source>
</evidence>
<feature type="region of interest" description="Disordered" evidence="5">
    <location>
        <begin position="1028"/>
        <end position="1103"/>
    </location>
</feature>
<feature type="compositionally biased region" description="Low complexity" evidence="5">
    <location>
        <begin position="609"/>
        <end position="640"/>
    </location>
</feature>